<reference evidence="7" key="2">
    <citation type="journal article" date="2022" name="Hortic Res">
        <title>The genome of Dioscorea zingiberensis sheds light on the biosynthesis, origin and evolution of the medicinally important diosgenin saponins.</title>
        <authorList>
            <person name="Li Y."/>
            <person name="Tan C."/>
            <person name="Li Z."/>
            <person name="Guo J."/>
            <person name="Li S."/>
            <person name="Chen X."/>
            <person name="Wang C."/>
            <person name="Dai X."/>
            <person name="Yang H."/>
            <person name="Song W."/>
            <person name="Hou L."/>
            <person name="Xu J."/>
            <person name="Tong Z."/>
            <person name="Xu A."/>
            <person name="Yuan X."/>
            <person name="Wang W."/>
            <person name="Yang Q."/>
            <person name="Chen L."/>
            <person name="Sun Z."/>
            <person name="Wang K."/>
            <person name="Pan B."/>
            <person name="Chen J."/>
            <person name="Bao Y."/>
            <person name="Liu F."/>
            <person name="Qi X."/>
            <person name="Gang D.R."/>
            <person name="Wen J."/>
            <person name="Li J."/>
        </authorList>
    </citation>
    <scope>NUCLEOTIDE SEQUENCE</scope>
    <source>
        <strain evidence="7">Dzin_1.0</strain>
    </source>
</reference>
<keyword evidence="5" id="KW-0539">Nucleus</keyword>
<organism evidence="7 8">
    <name type="scientific">Dioscorea zingiberensis</name>
    <dbReference type="NCBI Taxonomy" id="325984"/>
    <lineage>
        <taxon>Eukaryota</taxon>
        <taxon>Viridiplantae</taxon>
        <taxon>Streptophyta</taxon>
        <taxon>Embryophyta</taxon>
        <taxon>Tracheophyta</taxon>
        <taxon>Spermatophyta</taxon>
        <taxon>Magnoliopsida</taxon>
        <taxon>Liliopsida</taxon>
        <taxon>Dioscoreales</taxon>
        <taxon>Dioscoreaceae</taxon>
        <taxon>Dioscorea</taxon>
    </lineage>
</organism>
<dbReference type="PANTHER" id="PTHR23240">
    <property type="entry name" value="DNA CROSS-LINK REPAIR PROTEIN PSO2/SNM1-RELATED"/>
    <property type="match status" value="1"/>
</dbReference>
<dbReference type="FunFam" id="3.60.15.10:FF:000039">
    <property type="entry name" value="DNA repair metallo-beta-lactamase family protein"/>
    <property type="match status" value="1"/>
</dbReference>
<dbReference type="Gene3D" id="3.60.15.10">
    <property type="entry name" value="Ribonuclease Z/Hydroxyacylglutathione hydrolase-like"/>
    <property type="match status" value="1"/>
</dbReference>
<dbReference type="OrthoDB" id="262529at2759"/>
<dbReference type="GO" id="GO:0005634">
    <property type="term" value="C:nucleus"/>
    <property type="evidence" value="ECO:0007669"/>
    <property type="project" value="UniProtKB-SubCell"/>
</dbReference>
<evidence type="ECO:0000256" key="3">
    <source>
        <dbReference type="ARBA" id="ARBA00022763"/>
    </source>
</evidence>
<evidence type="ECO:0000259" key="6">
    <source>
        <dbReference type="Pfam" id="PF07522"/>
    </source>
</evidence>
<dbReference type="SUPFAM" id="SSF56281">
    <property type="entry name" value="Metallo-hydrolase/oxidoreductase"/>
    <property type="match status" value="1"/>
</dbReference>
<dbReference type="PANTHER" id="PTHR23240:SF31">
    <property type="entry name" value="DNA REPAIR METALLO-BETA-LACTAMASE FAMILY PROTEIN"/>
    <property type="match status" value="1"/>
</dbReference>
<dbReference type="GO" id="GO:0003684">
    <property type="term" value="F:damaged DNA binding"/>
    <property type="evidence" value="ECO:0007669"/>
    <property type="project" value="TreeGrafter"/>
</dbReference>
<dbReference type="InterPro" id="IPR011084">
    <property type="entry name" value="DRMBL"/>
</dbReference>
<reference evidence="7" key="1">
    <citation type="submission" date="2021-03" db="EMBL/GenBank/DDBJ databases">
        <authorList>
            <person name="Li Z."/>
            <person name="Yang C."/>
        </authorList>
    </citation>
    <scope>NUCLEOTIDE SEQUENCE</scope>
    <source>
        <strain evidence="7">Dzin_1.0</strain>
        <tissue evidence="7">Leaf</tissue>
    </source>
</reference>
<keyword evidence="4" id="KW-0234">DNA repair</keyword>
<protein>
    <recommendedName>
        <fullName evidence="6">DNA repair metallo-beta-lactamase domain-containing protein</fullName>
    </recommendedName>
</protein>
<evidence type="ECO:0000256" key="5">
    <source>
        <dbReference type="ARBA" id="ARBA00023242"/>
    </source>
</evidence>
<dbReference type="InterPro" id="IPR036866">
    <property type="entry name" value="RibonucZ/Hydroxyglut_hydro"/>
</dbReference>
<dbReference type="GO" id="GO:0035312">
    <property type="term" value="F:5'-3' DNA exonuclease activity"/>
    <property type="evidence" value="ECO:0007669"/>
    <property type="project" value="TreeGrafter"/>
</dbReference>
<evidence type="ECO:0000313" key="8">
    <source>
        <dbReference type="Proteomes" id="UP001085076"/>
    </source>
</evidence>
<accession>A0A9D5CF24</accession>
<dbReference type="GO" id="GO:0036297">
    <property type="term" value="P:interstrand cross-link repair"/>
    <property type="evidence" value="ECO:0007669"/>
    <property type="project" value="TreeGrafter"/>
</dbReference>
<dbReference type="Gene3D" id="3.40.50.12650">
    <property type="match status" value="1"/>
</dbReference>
<name>A0A9D5CF24_9LILI</name>
<dbReference type="Proteomes" id="UP001085076">
    <property type="component" value="Miscellaneous, Linkage group lg05"/>
</dbReference>
<gene>
    <name evidence="7" type="ORF">J5N97_020055</name>
</gene>
<evidence type="ECO:0000313" key="7">
    <source>
        <dbReference type="EMBL" id="KAJ0972096.1"/>
    </source>
</evidence>
<comment type="caution">
    <text evidence="7">The sequence shown here is derived from an EMBL/GenBank/DDBJ whole genome shotgun (WGS) entry which is preliminary data.</text>
</comment>
<evidence type="ECO:0000256" key="4">
    <source>
        <dbReference type="ARBA" id="ARBA00023204"/>
    </source>
</evidence>
<dbReference type="AlphaFoldDB" id="A0A9D5CF24"/>
<dbReference type="GO" id="GO:0006303">
    <property type="term" value="P:double-strand break repair via nonhomologous end joining"/>
    <property type="evidence" value="ECO:0007669"/>
    <property type="project" value="TreeGrafter"/>
</dbReference>
<dbReference type="FunFam" id="3.40.50.12650:FF:000005">
    <property type="entry name" value="DNA repair metallo-beta-lactamase family protein"/>
    <property type="match status" value="1"/>
</dbReference>
<keyword evidence="3" id="KW-0227">DNA damage</keyword>
<dbReference type="EMBL" id="JAGGNH010000005">
    <property type="protein sequence ID" value="KAJ0972096.1"/>
    <property type="molecule type" value="Genomic_DNA"/>
</dbReference>
<keyword evidence="8" id="KW-1185">Reference proteome</keyword>
<dbReference type="Pfam" id="PF07522">
    <property type="entry name" value="DRMBL"/>
    <property type="match status" value="1"/>
</dbReference>
<comment type="subcellular location">
    <subcellularLocation>
        <location evidence="1">Nucleus</location>
    </subcellularLocation>
</comment>
<evidence type="ECO:0000256" key="1">
    <source>
        <dbReference type="ARBA" id="ARBA00004123"/>
    </source>
</evidence>
<feature type="domain" description="DNA repair metallo-beta-lactamase" evidence="6">
    <location>
        <begin position="225"/>
        <end position="334"/>
    </location>
</feature>
<proteinExistence type="inferred from homology"/>
<comment type="similarity">
    <text evidence="2">Belongs to the DNA repair metallo-beta-lactamase (DRMBL) family.</text>
</comment>
<sequence length="552" mass="62042">MPIEMPKGLPFSVDTWSLASRRKRHHFLTHAHKDHLVGAASYVAGPIYATAITKTISCRCFPQLEDAIFVEIEVGKPVVVNDPDGDFNVTAFDANHCMGAVMFLFEGPFGNLLHTGDCRLTPDCLQSLPIKYITKKERELSSHLDYLFLDCTFGRCSLDLPSKKSAIQQVINCIWKHPNAPVVYLACDLLGQEEILVEVSKTFGSKIYIDKTNNSEFFFTLSLTAPEILSDDTSSRFQVIEGFPRLYERANEKLREARANLQPDPLFIRPSVQWYAGIEHLEMTKRPKPALAETEKDEFGIWHVCYSMHSSRGELESALQFLQPKWVISTTLPCRAMELDYVKKHCFKTQMTADDPLWKLLKVSPRKSISTPSSTASKGAKDSGTSALLENQLEPKKPSTEHLELKLDLVLPSRARPVTLFGRARLGVYEPDDTSLEVKKPESIISDKVIQETASLEADETQSLQQRGINELITEEKYEESDVVERDTSSCVGSSKSLSGSLRKLYRSMNVPVPRPLPSLVDLMNVSKRARIESVSILHKISDCNHSLEHLS</sequence>
<evidence type="ECO:0000256" key="2">
    <source>
        <dbReference type="ARBA" id="ARBA00010304"/>
    </source>
</evidence>